<evidence type="ECO:0000256" key="1">
    <source>
        <dbReference type="SAM" id="SignalP"/>
    </source>
</evidence>
<dbReference type="Proteomes" id="UP000189935">
    <property type="component" value="Chromosome I"/>
</dbReference>
<reference evidence="2 3" key="1">
    <citation type="submission" date="2016-11" db="EMBL/GenBank/DDBJ databases">
        <authorList>
            <person name="Jaros S."/>
            <person name="Januszkiewicz K."/>
            <person name="Wedrychowicz H."/>
        </authorList>
    </citation>
    <scope>NUCLEOTIDE SEQUENCE [LARGE SCALE GENOMIC DNA]</scope>
    <source>
        <strain evidence="2 3">GAS499</strain>
    </source>
</reference>
<evidence type="ECO:0000313" key="2">
    <source>
        <dbReference type="EMBL" id="SHL58148.1"/>
    </source>
</evidence>
<accession>A0A1M7BSY3</accession>
<dbReference type="OrthoDB" id="8266110at2"/>
<evidence type="ECO:0000313" key="3">
    <source>
        <dbReference type="Proteomes" id="UP000189935"/>
    </source>
</evidence>
<gene>
    <name evidence="2" type="ORF">SAMN05444159_6277</name>
</gene>
<organism evidence="2 3">
    <name type="scientific">Bradyrhizobium lablabi</name>
    <dbReference type="NCBI Taxonomy" id="722472"/>
    <lineage>
        <taxon>Bacteria</taxon>
        <taxon>Pseudomonadati</taxon>
        <taxon>Pseudomonadota</taxon>
        <taxon>Alphaproteobacteria</taxon>
        <taxon>Hyphomicrobiales</taxon>
        <taxon>Nitrobacteraceae</taxon>
        <taxon>Bradyrhizobium</taxon>
    </lineage>
</organism>
<dbReference type="AlphaFoldDB" id="A0A1M7BSY3"/>
<sequence>MLKTGTMIVALLSATSALAADIRPMPEDGRFCPSWAEAHERTLASLNNGRAPYKGQWKGCIQLKKGDKVDLVNVEPADGSNEIIYKDGTGFRTAARFDTRRRLLT</sequence>
<protein>
    <submittedName>
        <fullName evidence="2">Uncharacterized protein</fullName>
    </submittedName>
</protein>
<feature type="signal peptide" evidence="1">
    <location>
        <begin position="1"/>
        <end position="19"/>
    </location>
</feature>
<dbReference type="EMBL" id="LT670844">
    <property type="protein sequence ID" value="SHL58148.1"/>
    <property type="molecule type" value="Genomic_DNA"/>
</dbReference>
<proteinExistence type="predicted"/>
<name>A0A1M7BSY3_9BRAD</name>
<dbReference type="RefSeq" id="WP_079543501.1">
    <property type="nucleotide sequence ID" value="NZ_LT670844.1"/>
</dbReference>
<keyword evidence="1" id="KW-0732">Signal</keyword>
<feature type="chain" id="PRO_5012839184" evidence="1">
    <location>
        <begin position="20"/>
        <end position="105"/>
    </location>
</feature>